<keyword evidence="3" id="KW-1185">Reference proteome</keyword>
<comment type="caution">
    <text evidence="2">The sequence shown here is derived from an EMBL/GenBank/DDBJ whole genome shotgun (WGS) entry which is preliminary data.</text>
</comment>
<evidence type="ECO:0008006" key="4">
    <source>
        <dbReference type="Google" id="ProtNLM"/>
    </source>
</evidence>
<reference evidence="2" key="1">
    <citation type="submission" date="2021-02" db="EMBL/GenBank/DDBJ databases">
        <authorList>
            <person name="Nieuwenhuis M."/>
            <person name="Van De Peppel L.J.J."/>
        </authorList>
    </citation>
    <scope>NUCLEOTIDE SEQUENCE</scope>
    <source>
        <strain evidence="2">D49</strain>
    </source>
</reference>
<dbReference type="Gene3D" id="2.60.130.10">
    <property type="entry name" value="Aromatic compound dioxygenase"/>
    <property type="match status" value="1"/>
</dbReference>
<dbReference type="SUPFAM" id="SSF49482">
    <property type="entry name" value="Aromatic compound dioxygenase"/>
    <property type="match status" value="1"/>
</dbReference>
<dbReference type="OrthoDB" id="121380at2759"/>
<dbReference type="Proteomes" id="UP000717328">
    <property type="component" value="Unassembled WGS sequence"/>
</dbReference>
<dbReference type="InterPro" id="IPR015889">
    <property type="entry name" value="Intradiol_dOase_core"/>
</dbReference>
<evidence type="ECO:0000256" key="1">
    <source>
        <dbReference type="SAM" id="MobiDB-lite"/>
    </source>
</evidence>
<dbReference type="PANTHER" id="PTHR34315:SF1">
    <property type="entry name" value="INTRADIOL RING-CLEAVAGE DIOXYGENASES DOMAIN-CONTAINING PROTEIN-RELATED"/>
    <property type="match status" value="1"/>
</dbReference>
<gene>
    <name evidence="2" type="ORF">H0H81_009964</name>
</gene>
<evidence type="ECO:0000313" key="3">
    <source>
        <dbReference type="Proteomes" id="UP000717328"/>
    </source>
</evidence>
<reference evidence="2" key="2">
    <citation type="submission" date="2021-10" db="EMBL/GenBank/DDBJ databases">
        <title>Phylogenomics reveals ancestral predisposition of the termite-cultivated fungus Termitomyces towards a domesticated lifestyle.</title>
        <authorList>
            <person name="Auxier B."/>
            <person name="Grum-Grzhimaylo A."/>
            <person name="Cardenas M.E."/>
            <person name="Lodge J.D."/>
            <person name="Laessoe T."/>
            <person name="Pedersen O."/>
            <person name="Smith M.E."/>
            <person name="Kuyper T.W."/>
            <person name="Franco-Molano E.A."/>
            <person name="Baroni T.J."/>
            <person name="Aanen D.K."/>
        </authorList>
    </citation>
    <scope>NUCLEOTIDE SEQUENCE</scope>
    <source>
        <strain evidence="2">D49</strain>
    </source>
</reference>
<sequence>MSVPTAGRTKRKKKQTPLHPIPHSSNASLPAVSRSSWTSVLSTLLPARLSPTSLLKSGLRWNLLDYIANATGEYGGYATGDDSQVHTETFLRGGYYTDANGIVELTTLYPGYYDGRTAHIHTMVHKDWQQNANGTLTSV</sequence>
<feature type="region of interest" description="Disordered" evidence="1">
    <location>
        <begin position="1"/>
        <end position="30"/>
    </location>
</feature>
<proteinExistence type="predicted"/>
<dbReference type="EMBL" id="JABCKI010000302">
    <property type="protein sequence ID" value="KAG5651076.1"/>
    <property type="molecule type" value="Genomic_DNA"/>
</dbReference>
<organism evidence="2 3">
    <name type="scientific">Sphagnurus paluster</name>
    <dbReference type="NCBI Taxonomy" id="117069"/>
    <lineage>
        <taxon>Eukaryota</taxon>
        <taxon>Fungi</taxon>
        <taxon>Dikarya</taxon>
        <taxon>Basidiomycota</taxon>
        <taxon>Agaricomycotina</taxon>
        <taxon>Agaricomycetes</taxon>
        <taxon>Agaricomycetidae</taxon>
        <taxon>Agaricales</taxon>
        <taxon>Tricholomatineae</taxon>
        <taxon>Lyophyllaceae</taxon>
        <taxon>Sphagnurus</taxon>
    </lineage>
</organism>
<dbReference type="GO" id="GO:0005506">
    <property type="term" value="F:iron ion binding"/>
    <property type="evidence" value="ECO:0007669"/>
    <property type="project" value="InterPro"/>
</dbReference>
<name>A0A9P7KKY7_9AGAR</name>
<dbReference type="GO" id="GO:0016702">
    <property type="term" value="F:oxidoreductase activity, acting on single donors with incorporation of molecular oxygen, incorporation of two atoms of oxygen"/>
    <property type="evidence" value="ECO:0007669"/>
    <property type="project" value="InterPro"/>
</dbReference>
<dbReference type="AlphaFoldDB" id="A0A9P7KKY7"/>
<dbReference type="PANTHER" id="PTHR34315">
    <property type="match status" value="1"/>
</dbReference>
<protein>
    <recommendedName>
        <fullName evidence="4">Intradiol ring-cleavage dioxygenases domain-containing protein</fullName>
    </recommendedName>
</protein>
<evidence type="ECO:0000313" key="2">
    <source>
        <dbReference type="EMBL" id="KAG5651076.1"/>
    </source>
</evidence>
<accession>A0A9P7KKY7</accession>